<comment type="caution">
    <text evidence="5">The sequence shown here is derived from an EMBL/GenBank/DDBJ whole genome shotgun (WGS) entry which is preliminary data.</text>
</comment>
<dbReference type="GO" id="GO:0016095">
    <property type="term" value="P:polyprenol catabolic process"/>
    <property type="evidence" value="ECO:0007669"/>
    <property type="project" value="TreeGrafter"/>
</dbReference>
<dbReference type="PROSITE" id="PS50244">
    <property type="entry name" value="S5A_REDUCTASE"/>
    <property type="match status" value="1"/>
</dbReference>
<sequence length="339" mass="38182">MNDVIIVACPSLFQFPNGVLPTFETVMYLILALRGFILAIIFAALLTERLRFLRSTFLAYGKLVTTALPPASSLSARLGTLTVPKTWFAHFYLVNLALTLVTACEIRGLLTSGRLGALLKVLRRLDTPEMGDREPVQECILGLAFMIMQLGRRSYECLFVERASTTAKMHVAHYAVGLGYYFTMVMGSWAEGAANLGVWSDEPTLVPPLRSFLQPHHLLALSLFLYASVHQYHCHSILASLRSAPATPGAPIEARYSIPRGDWFEYVTTPHYFCDVLVYFSFCVLTRFQNWTLILTFSWTVINLGIVAKETDAWYKHTFGDKYKEAFPRGRWAMLPGIF</sequence>
<keyword evidence="2" id="KW-0812">Transmembrane</keyword>
<dbReference type="PANTHER" id="PTHR14624:SF0">
    <property type="entry name" value="POLYPRENOL REDUCTASE"/>
    <property type="match status" value="1"/>
</dbReference>
<organism evidence="5 6">
    <name type="scientific">Jimgerdemannia flammicorona</name>
    <dbReference type="NCBI Taxonomy" id="994334"/>
    <lineage>
        <taxon>Eukaryota</taxon>
        <taxon>Fungi</taxon>
        <taxon>Fungi incertae sedis</taxon>
        <taxon>Mucoromycota</taxon>
        <taxon>Mucoromycotina</taxon>
        <taxon>Endogonomycetes</taxon>
        <taxon>Endogonales</taxon>
        <taxon>Endogonaceae</taxon>
        <taxon>Jimgerdemannia</taxon>
    </lineage>
</organism>
<protein>
    <submittedName>
        <fullName evidence="5">3-oxo-5-alpha-steroid 4-dehydrogenase-domain-containing protein</fullName>
    </submittedName>
</protein>
<dbReference type="Proteomes" id="UP000268093">
    <property type="component" value="Unassembled WGS sequence"/>
</dbReference>
<name>A0A433BAK7_9FUNG</name>
<dbReference type="GO" id="GO:0003865">
    <property type="term" value="F:3-oxo-5-alpha-steroid 4-dehydrogenase activity"/>
    <property type="evidence" value="ECO:0007669"/>
    <property type="project" value="TreeGrafter"/>
</dbReference>
<evidence type="ECO:0000256" key="1">
    <source>
        <dbReference type="ARBA" id="ARBA00004127"/>
    </source>
</evidence>
<comment type="subcellular location">
    <subcellularLocation>
        <location evidence="1">Endomembrane system</location>
        <topology evidence="1">Multi-pass membrane protein</topology>
    </subcellularLocation>
</comment>
<evidence type="ECO:0000256" key="4">
    <source>
        <dbReference type="ARBA" id="ARBA00023136"/>
    </source>
</evidence>
<dbReference type="InterPro" id="IPR039698">
    <property type="entry name" value="Dfg10/SRD5A3"/>
</dbReference>
<evidence type="ECO:0000313" key="5">
    <source>
        <dbReference type="EMBL" id="RUP22000.1"/>
    </source>
</evidence>
<proteinExistence type="predicted"/>
<dbReference type="Pfam" id="PF02544">
    <property type="entry name" value="Steroid_dh"/>
    <property type="match status" value="1"/>
</dbReference>
<evidence type="ECO:0000256" key="3">
    <source>
        <dbReference type="ARBA" id="ARBA00022989"/>
    </source>
</evidence>
<evidence type="ECO:0000256" key="2">
    <source>
        <dbReference type="ARBA" id="ARBA00022692"/>
    </source>
</evidence>
<dbReference type="Gene3D" id="1.20.120.1630">
    <property type="match status" value="1"/>
</dbReference>
<dbReference type="GO" id="GO:0006488">
    <property type="term" value="P:dolichol-linked oligosaccharide biosynthetic process"/>
    <property type="evidence" value="ECO:0007669"/>
    <property type="project" value="InterPro"/>
</dbReference>
<evidence type="ECO:0000313" key="6">
    <source>
        <dbReference type="Proteomes" id="UP000268093"/>
    </source>
</evidence>
<dbReference type="EMBL" id="RBNI01014341">
    <property type="protein sequence ID" value="RUP22000.1"/>
    <property type="molecule type" value="Genomic_DNA"/>
</dbReference>
<keyword evidence="6" id="KW-1185">Reference proteome</keyword>
<accession>A0A433BAK7</accession>
<dbReference type="UniPathway" id="UPA00378"/>
<reference evidence="5 6" key="1">
    <citation type="journal article" date="2018" name="New Phytol.">
        <title>Phylogenomics of Endogonaceae and evolution of mycorrhizas within Mucoromycota.</title>
        <authorList>
            <person name="Chang Y."/>
            <person name="Desiro A."/>
            <person name="Na H."/>
            <person name="Sandor L."/>
            <person name="Lipzen A."/>
            <person name="Clum A."/>
            <person name="Barry K."/>
            <person name="Grigoriev I.V."/>
            <person name="Martin F.M."/>
            <person name="Stajich J.E."/>
            <person name="Smith M.E."/>
            <person name="Bonito G."/>
            <person name="Spatafora J.W."/>
        </authorList>
    </citation>
    <scope>NUCLEOTIDE SEQUENCE [LARGE SCALE GENOMIC DNA]</scope>
    <source>
        <strain evidence="5 6">GMNB39</strain>
    </source>
</reference>
<keyword evidence="3" id="KW-1133">Transmembrane helix</keyword>
<dbReference type="GO" id="GO:0005783">
    <property type="term" value="C:endoplasmic reticulum"/>
    <property type="evidence" value="ECO:0007669"/>
    <property type="project" value="TreeGrafter"/>
</dbReference>
<keyword evidence="4" id="KW-0472">Membrane</keyword>
<gene>
    <name evidence="5" type="ORF">BC936DRAFT_139133</name>
</gene>
<dbReference type="InterPro" id="IPR001104">
    <property type="entry name" value="3-oxo-5_a-steroid_4-DH_C"/>
</dbReference>
<dbReference type="OrthoDB" id="541710at2759"/>
<dbReference type="AlphaFoldDB" id="A0A433BAK7"/>
<dbReference type="PANTHER" id="PTHR14624">
    <property type="entry name" value="DFG10 PROTEIN"/>
    <property type="match status" value="1"/>
</dbReference>